<dbReference type="CDD" id="cd22157">
    <property type="entry name" value="F-box_AtFBW1-like"/>
    <property type="match status" value="1"/>
</dbReference>
<dbReference type="InterPro" id="IPR056592">
    <property type="entry name" value="Beta-prop_At3g26010-like"/>
</dbReference>
<dbReference type="OrthoDB" id="605328at2759"/>
<accession>A0A9Q0JGA4</accession>
<dbReference type="InterPro" id="IPR001810">
    <property type="entry name" value="F-box_dom"/>
</dbReference>
<dbReference type="InterPro" id="IPR036047">
    <property type="entry name" value="F-box-like_dom_sf"/>
</dbReference>
<proteinExistence type="predicted"/>
<evidence type="ECO:0000259" key="1">
    <source>
        <dbReference type="SMART" id="SM00256"/>
    </source>
</evidence>
<dbReference type="InterPro" id="IPR055290">
    <property type="entry name" value="At3g26010-like"/>
</dbReference>
<sequence length="392" mass="44984">MQSGGTTLQQPLISESAAEIVGYNEDVLSQILSRLPVKSLGKFRCVSKNWNSLISHLRPRVYSPCGLLVRSVKLDEHEDGYKYEYVSLDTHNHRNEEAPFSNLTFVHDRLSIDVVRSTNGLLLLRSTNYNEGYYYVYSPITKQYRKCPPVDEDSSFFDPFLVYDPLISPSYKIVGIRKCYLTGKSEYKAVIYSSQTGSWRVSNTLITTLIRGLTMCQFQDPVPLNGAVYFITCCRGYCFDVGKEQVKEFIVPGDSGHIYFDKYFGESRGRLYGVVSADPRTDATGRVLFDVYEMGIDCTQWSLKYKIEGDLYSIFCVRVMFVVREENEDDSFAVLDVYDIIYSYNFKNKKFTELSEFSFPEDGKSCFNLCRAHLYTEVPAFPQDLTKVLPFD</sequence>
<dbReference type="SUPFAM" id="SSF81383">
    <property type="entry name" value="F-box domain"/>
    <property type="match status" value="1"/>
</dbReference>
<gene>
    <name evidence="2" type="ORF">Tsubulata_019022</name>
</gene>
<dbReference type="Pfam" id="PF24750">
    <property type="entry name" value="b-prop_At3g26010-like"/>
    <property type="match status" value="1"/>
</dbReference>
<evidence type="ECO:0000313" key="3">
    <source>
        <dbReference type="Proteomes" id="UP001141552"/>
    </source>
</evidence>
<dbReference type="Proteomes" id="UP001141552">
    <property type="component" value="Unassembled WGS sequence"/>
</dbReference>
<reference evidence="2" key="2">
    <citation type="journal article" date="2023" name="Plants (Basel)">
        <title>Annotation of the Turnera subulata (Passifloraceae) Draft Genome Reveals the S-Locus Evolved after the Divergence of Turneroideae from Passifloroideae in a Stepwise Manner.</title>
        <authorList>
            <person name="Henning P.M."/>
            <person name="Roalson E.H."/>
            <person name="Mir W."/>
            <person name="McCubbin A.G."/>
            <person name="Shore J.S."/>
        </authorList>
    </citation>
    <scope>NUCLEOTIDE SEQUENCE</scope>
    <source>
        <strain evidence="2">F60SS</strain>
    </source>
</reference>
<reference evidence="2" key="1">
    <citation type="submission" date="2022-02" db="EMBL/GenBank/DDBJ databases">
        <authorList>
            <person name="Henning P.M."/>
            <person name="McCubbin A.G."/>
            <person name="Shore J.S."/>
        </authorList>
    </citation>
    <scope>NUCLEOTIDE SEQUENCE</scope>
    <source>
        <strain evidence="2">F60SS</strain>
        <tissue evidence="2">Leaves</tissue>
    </source>
</reference>
<keyword evidence="3" id="KW-1185">Reference proteome</keyword>
<dbReference type="PANTHER" id="PTHR35546">
    <property type="entry name" value="F-BOX PROTEIN INTERACTION DOMAIN PROTEIN-RELATED"/>
    <property type="match status" value="1"/>
</dbReference>
<protein>
    <recommendedName>
        <fullName evidence="1">F-box domain-containing protein</fullName>
    </recommendedName>
</protein>
<name>A0A9Q0JGA4_9ROSI</name>
<dbReference type="SMART" id="SM00256">
    <property type="entry name" value="FBOX"/>
    <property type="match status" value="1"/>
</dbReference>
<dbReference type="AlphaFoldDB" id="A0A9Q0JGA4"/>
<organism evidence="2 3">
    <name type="scientific">Turnera subulata</name>
    <dbReference type="NCBI Taxonomy" id="218843"/>
    <lineage>
        <taxon>Eukaryota</taxon>
        <taxon>Viridiplantae</taxon>
        <taxon>Streptophyta</taxon>
        <taxon>Embryophyta</taxon>
        <taxon>Tracheophyta</taxon>
        <taxon>Spermatophyta</taxon>
        <taxon>Magnoliopsida</taxon>
        <taxon>eudicotyledons</taxon>
        <taxon>Gunneridae</taxon>
        <taxon>Pentapetalae</taxon>
        <taxon>rosids</taxon>
        <taxon>fabids</taxon>
        <taxon>Malpighiales</taxon>
        <taxon>Passifloraceae</taxon>
        <taxon>Turnera</taxon>
    </lineage>
</organism>
<evidence type="ECO:0000313" key="2">
    <source>
        <dbReference type="EMBL" id="KAJ4839520.1"/>
    </source>
</evidence>
<comment type="caution">
    <text evidence="2">The sequence shown here is derived from an EMBL/GenBank/DDBJ whole genome shotgun (WGS) entry which is preliminary data.</text>
</comment>
<dbReference type="PANTHER" id="PTHR35546:SF25">
    <property type="entry name" value="F-BOX DOMAIN-CONTAINING PROTEIN"/>
    <property type="match status" value="1"/>
</dbReference>
<feature type="domain" description="F-box" evidence="1">
    <location>
        <begin position="23"/>
        <end position="63"/>
    </location>
</feature>
<dbReference type="Gene3D" id="1.20.1280.50">
    <property type="match status" value="1"/>
</dbReference>
<dbReference type="EMBL" id="JAKUCV010003294">
    <property type="protein sequence ID" value="KAJ4839520.1"/>
    <property type="molecule type" value="Genomic_DNA"/>
</dbReference>
<dbReference type="Pfam" id="PF00646">
    <property type="entry name" value="F-box"/>
    <property type="match status" value="1"/>
</dbReference>